<reference evidence="6 7" key="1">
    <citation type="submission" date="2016-07" db="EMBL/GenBank/DDBJ databases">
        <title>Genome of Pelobium manganitolerans.</title>
        <authorList>
            <person name="Wu S."/>
            <person name="Wang G."/>
        </authorList>
    </citation>
    <scope>NUCLEOTIDE SEQUENCE [LARGE SCALE GENOMIC DNA]</scope>
    <source>
        <strain evidence="6 7">YS-25</strain>
    </source>
</reference>
<dbReference type="PANTHER" id="PTHR42852">
    <property type="entry name" value="THIOL:DISULFIDE INTERCHANGE PROTEIN DSBE"/>
    <property type="match status" value="1"/>
</dbReference>
<dbReference type="Gene3D" id="3.40.30.10">
    <property type="entry name" value="Glutaredoxin"/>
    <property type="match status" value="1"/>
</dbReference>
<sequence>MLLIIYAIDSFAQKKIDYPQVGFNGTNPNVKITRVVLTDSNTVLYFRTTARPGDWIRIPKNTYIQGKNENDKLFIKGVKGIPFNQQYTMPDSGAANYQLIFPPLKQQVAVIDYGEEQDGGWKIYDIELEQKNRLLPTEFYKEWYNKSNGQLEIAFYNQTVVLDRKVWAYQNVASKGNRFTITLLNNGETKKISAQLIKGNLVYRGSNESIELLANRNHCDKAVDKSVFHEPYLKNDSAVFSGYIKNYTSRLGTKTMSLAVNNIINGTQKLVLIKIQENGYFYQKIPLYHFQQVFLRSDIANENDIYLEPGKELFMVIGGDKPQYMGELAKLNYDLSRLNAIRQFDYYSVQKKVANMKPNEYKAYLTQLQNIENRKLDSVYRLNIISAKAFQVKKLDIKLSYANNMMEYHWIVPSAFKSVNKLPNNEKVIAEQYPNDYYSFIGNDFNKAENLLAPSFNTFINRIRFIENLRQMVSYHYKEIIPLLKKTAYRPDAEDKSFEEYMMANQQSTQIDSAHAQLSEKWANKHSTEIQLITAYILRKQYYAKLQSAIGIAEKGILKDLITAQEVSNPMVQQLTPVDENSLAFLLEDVENPFIKEYIFNNNLAITQQVKINKKNGGYFMNSTPTVEADQIFDAILARYKGKVVVVDFWATWCAPCLSGIERIAPLKEDLKDKDVEFVYITNETSPLQTYNNMTPTIKGQHYRLKSDEWRYLADKFSISGIPHMVLVNKEGKVVNPHIAFIENNEMKRLVEANF</sequence>
<dbReference type="Pfam" id="PF13905">
    <property type="entry name" value="Thioredoxin_8"/>
    <property type="match status" value="1"/>
</dbReference>
<comment type="subcellular location">
    <subcellularLocation>
        <location evidence="1">Cell envelope</location>
    </subcellularLocation>
</comment>
<dbReference type="InterPro" id="IPR036249">
    <property type="entry name" value="Thioredoxin-like_sf"/>
</dbReference>
<dbReference type="GO" id="GO:0030313">
    <property type="term" value="C:cell envelope"/>
    <property type="evidence" value="ECO:0007669"/>
    <property type="project" value="UniProtKB-SubCell"/>
</dbReference>
<evidence type="ECO:0000313" key="6">
    <source>
        <dbReference type="EMBL" id="RKD15020.1"/>
    </source>
</evidence>
<evidence type="ECO:0000256" key="4">
    <source>
        <dbReference type="ARBA" id="ARBA00023284"/>
    </source>
</evidence>
<dbReference type="PROSITE" id="PS51352">
    <property type="entry name" value="THIOREDOXIN_2"/>
    <property type="match status" value="1"/>
</dbReference>
<keyword evidence="7" id="KW-1185">Reference proteome</keyword>
<dbReference type="CDD" id="cd02966">
    <property type="entry name" value="TlpA_like_family"/>
    <property type="match status" value="1"/>
</dbReference>
<dbReference type="AlphaFoldDB" id="A0A419S4X5"/>
<dbReference type="RefSeq" id="WP_182995356.1">
    <property type="nucleotide sequence ID" value="NZ_MBTA01000025.1"/>
</dbReference>
<organism evidence="6 7">
    <name type="scientific">Pelobium manganitolerans</name>
    <dbReference type="NCBI Taxonomy" id="1842495"/>
    <lineage>
        <taxon>Bacteria</taxon>
        <taxon>Pseudomonadati</taxon>
        <taxon>Bacteroidota</taxon>
        <taxon>Sphingobacteriia</taxon>
        <taxon>Sphingobacteriales</taxon>
        <taxon>Sphingobacteriaceae</taxon>
        <taxon>Pelobium</taxon>
    </lineage>
</organism>
<name>A0A419S4X5_9SPHI</name>
<dbReference type="InterPro" id="IPR012336">
    <property type="entry name" value="Thioredoxin-like_fold"/>
</dbReference>
<keyword evidence="2" id="KW-0201">Cytochrome c-type biogenesis</keyword>
<gene>
    <name evidence="6" type="ORF">BCY91_05670</name>
</gene>
<keyword evidence="3" id="KW-1015">Disulfide bond</keyword>
<evidence type="ECO:0000256" key="3">
    <source>
        <dbReference type="ARBA" id="ARBA00023157"/>
    </source>
</evidence>
<accession>A0A419S4X5</accession>
<dbReference type="GO" id="GO:0017004">
    <property type="term" value="P:cytochrome complex assembly"/>
    <property type="evidence" value="ECO:0007669"/>
    <property type="project" value="UniProtKB-KW"/>
</dbReference>
<dbReference type="SUPFAM" id="SSF52833">
    <property type="entry name" value="Thioredoxin-like"/>
    <property type="match status" value="1"/>
</dbReference>
<evidence type="ECO:0000259" key="5">
    <source>
        <dbReference type="PROSITE" id="PS51352"/>
    </source>
</evidence>
<dbReference type="InterPro" id="IPR050553">
    <property type="entry name" value="Thioredoxin_ResA/DsbE_sf"/>
</dbReference>
<evidence type="ECO:0000256" key="1">
    <source>
        <dbReference type="ARBA" id="ARBA00004196"/>
    </source>
</evidence>
<feature type="domain" description="Thioredoxin" evidence="5">
    <location>
        <begin position="610"/>
        <end position="755"/>
    </location>
</feature>
<comment type="caution">
    <text evidence="6">The sequence shown here is derived from an EMBL/GenBank/DDBJ whole genome shotgun (WGS) entry which is preliminary data.</text>
</comment>
<protein>
    <recommendedName>
        <fullName evidence="5">Thioredoxin domain-containing protein</fullName>
    </recommendedName>
</protein>
<dbReference type="EMBL" id="MBTA01000025">
    <property type="protein sequence ID" value="RKD15020.1"/>
    <property type="molecule type" value="Genomic_DNA"/>
</dbReference>
<evidence type="ECO:0000313" key="7">
    <source>
        <dbReference type="Proteomes" id="UP000283433"/>
    </source>
</evidence>
<proteinExistence type="predicted"/>
<dbReference type="Proteomes" id="UP000283433">
    <property type="component" value="Unassembled WGS sequence"/>
</dbReference>
<evidence type="ECO:0000256" key="2">
    <source>
        <dbReference type="ARBA" id="ARBA00022748"/>
    </source>
</evidence>
<keyword evidence="4" id="KW-0676">Redox-active center</keyword>
<dbReference type="PROSITE" id="PS00194">
    <property type="entry name" value="THIOREDOXIN_1"/>
    <property type="match status" value="1"/>
</dbReference>
<dbReference type="InterPro" id="IPR017937">
    <property type="entry name" value="Thioredoxin_CS"/>
</dbReference>
<dbReference type="PANTHER" id="PTHR42852:SF6">
    <property type="entry name" value="THIOL:DISULFIDE INTERCHANGE PROTEIN DSBE"/>
    <property type="match status" value="1"/>
</dbReference>
<dbReference type="InterPro" id="IPR013766">
    <property type="entry name" value="Thioredoxin_domain"/>
</dbReference>